<dbReference type="Pfam" id="PF13302">
    <property type="entry name" value="Acetyltransf_3"/>
    <property type="match status" value="1"/>
</dbReference>
<dbReference type="SUPFAM" id="SSF55729">
    <property type="entry name" value="Acyl-CoA N-acyltransferases (Nat)"/>
    <property type="match status" value="1"/>
</dbReference>
<feature type="domain" description="N-acetyltransferase" evidence="2">
    <location>
        <begin position="33"/>
        <end position="167"/>
    </location>
</feature>
<evidence type="ECO:0000256" key="1">
    <source>
        <dbReference type="SAM" id="Coils"/>
    </source>
</evidence>
<dbReference type="InterPro" id="IPR000182">
    <property type="entry name" value="GNAT_dom"/>
</dbReference>
<dbReference type="InterPro" id="IPR016181">
    <property type="entry name" value="Acyl_CoA_acyltransferase"/>
</dbReference>
<protein>
    <submittedName>
        <fullName evidence="3">GNAT family N-acetyltransferase</fullName>
    </submittedName>
</protein>
<sequence length="218" mass="25529">MSLIFSGYGRGDRVQKEDFFFKDGMFAQNDKYILKALCEEDKANYLMLYRENSIVAKTSSKMSGVDYDEFAEFVWEKLPEDDAIYVSVFLKDDNLYVGNITMQHLASDKPEIGMDVLLKYRRQKIAYETIPLFAKRVLELMPIEYFMVRIYSDNEPSKKLFEKLGATQIGKEPSEFAEALAQLKESLKEEYEEILTRNPEAEKIASERYIVQYKYLLK</sequence>
<organism evidence="3 4">
    <name type="scientific">Coprococcus intestinihominis</name>
    <dbReference type="NCBI Taxonomy" id="3133154"/>
    <lineage>
        <taxon>Bacteria</taxon>
        <taxon>Bacillati</taxon>
        <taxon>Bacillota</taxon>
        <taxon>Clostridia</taxon>
        <taxon>Lachnospirales</taxon>
        <taxon>Lachnospiraceae</taxon>
        <taxon>Coprococcus</taxon>
    </lineage>
</organism>
<comment type="caution">
    <text evidence="3">The sequence shown here is derived from an EMBL/GenBank/DDBJ whole genome shotgun (WGS) entry which is preliminary data.</text>
</comment>
<dbReference type="Proteomes" id="UP001469749">
    <property type="component" value="Unassembled WGS sequence"/>
</dbReference>
<name>A0ABV1B262_9FIRM</name>
<gene>
    <name evidence="3" type="ORF">WMO25_05115</name>
</gene>
<accession>A0ABV1B262</accession>
<reference evidence="3 4" key="1">
    <citation type="submission" date="2024-03" db="EMBL/GenBank/DDBJ databases">
        <title>Human intestinal bacterial collection.</title>
        <authorList>
            <person name="Pauvert C."/>
            <person name="Hitch T.C.A."/>
            <person name="Clavel T."/>
        </authorList>
    </citation>
    <scope>NUCLEOTIDE SEQUENCE [LARGE SCALE GENOMIC DNA]</scope>
    <source>
        <strain evidence="3 4">CLA-AA-H190</strain>
    </source>
</reference>
<evidence type="ECO:0000259" key="2">
    <source>
        <dbReference type="Pfam" id="PF13302"/>
    </source>
</evidence>
<dbReference type="Gene3D" id="3.40.630.30">
    <property type="match status" value="1"/>
</dbReference>
<keyword evidence="4" id="KW-1185">Reference proteome</keyword>
<dbReference type="EMBL" id="JBBMEK010000041">
    <property type="protein sequence ID" value="MEQ2364476.1"/>
    <property type="molecule type" value="Genomic_DNA"/>
</dbReference>
<dbReference type="RefSeq" id="WP_349084423.1">
    <property type="nucleotide sequence ID" value="NZ_JBBMEK010000041.1"/>
</dbReference>
<evidence type="ECO:0000313" key="3">
    <source>
        <dbReference type="EMBL" id="MEQ2364476.1"/>
    </source>
</evidence>
<keyword evidence="1" id="KW-0175">Coiled coil</keyword>
<evidence type="ECO:0000313" key="4">
    <source>
        <dbReference type="Proteomes" id="UP001469749"/>
    </source>
</evidence>
<proteinExistence type="predicted"/>
<feature type="coiled-coil region" evidence="1">
    <location>
        <begin position="177"/>
        <end position="204"/>
    </location>
</feature>